<evidence type="ECO:0000256" key="1">
    <source>
        <dbReference type="SAM" id="SignalP"/>
    </source>
</evidence>
<sequence length="289" mass="32694">MTPYFTTGFGRKSGILTWAFLSFSTFLWCESQSFKLCKNPHFSPCSLIFQTIISWKAARKGPGIEIADIEFVFGGGSAMAGMLPGVECARRRRFHQSGDSLGAPAHGWSRKPSFCLYTSSHESYHGSVSSLKQKQRSVLNQAFEDEKLVGVAREAKERLDGRLRMQRRKKAETTRHKNTENQRDVDGRSMALRELQMEVYGARRGGSKRFNWATLSWKAADQDECTICLDRFKSGETLVHLPCAHRYQLGFREQPCLVFSICLSFYSFLTLHISNGDSSKVLTDKDMSA</sequence>
<dbReference type="EMBL" id="JAPFFL010000017">
    <property type="protein sequence ID" value="KAJ6673334.1"/>
    <property type="molecule type" value="Genomic_DNA"/>
</dbReference>
<organism evidence="3 4">
    <name type="scientific">Salix viminalis</name>
    <name type="common">Common osier</name>
    <name type="synonym">Basket willow</name>
    <dbReference type="NCBI Taxonomy" id="40686"/>
    <lineage>
        <taxon>Eukaryota</taxon>
        <taxon>Viridiplantae</taxon>
        <taxon>Streptophyta</taxon>
        <taxon>Embryophyta</taxon>
        <taxon>Tracheophyta</taxon>
        <taxon>Spermatophyta</taxon>
        <taxon>Magnoliopsida</taxon>
        <taxon>eudicotyledons</taxon>
        <taxon>Gunneridae</taxon>
        <taxon>Pentapetalae</taxon>
        <taxon>rosids</taxon>
        <taxon>fabids</taxon>
        <taxon>Malpighiales</taxon>
        <taxon>Salicaceae</taxon>
        <taxon>Saliceae</taxon>
        <taxon>Salix</taxon>
    </lineage>
</organism>
<evidence type="ECO:0000313" key="4">
    <source>
        <dbReference type="Proteomes" id="UP001151529"/>
    </source>
</evidence>
<name>A0A9Q0NP94_SALVM</name>
<evidence type="ECO:0000313" key="3">
    <source>
        <dbReference type="EMBL" id="KAJ6673334.1"/>
    </source>
</evidence>
<feature type="signal peptide" evidence="1">
    <location>
        <begin position="1"/>
        <end position="31"/>
    </location>
</feature>
<keyword evidence="4" id="KW-1185">Reference proteome</keyword>
<comment type="caution">
    <text evidence="3">The sequence shown here is derived from an EMBL/GenBank/DDBJ whole genome shotgun (WGS) entry which is preliminary data.</text>
</comment>
<dbReference type="InterPro" id="IPR013083">
    <property type="entry name" value="Znf_RING/FYVE/PHD"/>
</dbReference>
<reference evidence="3 4" key="1">
    <citation type="journal article" date="2023" name="Int. J. Mol. Sci.">
        <title>De Novo Assembly and Annotation of 11 Diverse Shrub Willow (Salix) Genomes Reveals Novel Gene Organization in Sex-Linked Regions.</title>
        <authorList>
            <person name="Hyden B."/>
            <person name="Feng K."/>
            <person name="Yates T.B."/>
            <person name="Jawdy S."/>
            <person name="Cereghino C."/>
            <person name="Smart L.B."/>
            <person name="Muchero W."/>
        </authorList>
    </citation>
    <scope>NUCLEOTIDE SEQUENCE [LARGE SCALE GENOMIC DNA]</scope>
    <source>
        <tissue evidence="3">Shoot tip</tissue>
    </source>
</reference>
<feature type="domain" description="RING-type" evidence="2">
    <location>
        <begin position="224"/>
        <end position="247"/>
    </location>
</feature>
<dbReference type="SUPFAM" id="SSF57850">
    <property type="entry name" value="RING/U-box"/>
    <property type="match status" value="1"/>
</dbReference>
<proteinExistence type="predicted"/>
<dbReference type="AlphaFoldDB" id="A0A9Q0NP94"/>
<feature type="chain" id="PRO_5040131677" evidence="1">
    <location>
        <begin position="32"/>
        <end position="289"/>
    </location>
</feature>
<dbReference type="Gene3D" id="3.30.40.10">
    <property type="entry name" value="Zinc/RING finger domain, C3HC4 (zinc finger)"/>
    <property type="match status" value="1"/>
</dbReference>
<evidence type="ECO:0000259" key="2">
    <source>
        <dbReference type="Pfam" id="PF17123"/>
    </source>
</evidence>
<dbReference type="OrthoDB" id="8062037at2759"/>
<keyword evidence="1" id="KW-0732">Signal</keyword>
<protein>
    <submittedName>
        <fullName evidence="3">RING/U-BOX SUPERFAMILY PROTEIN</fullName>
    </submittedName>
</protein>
<dbReference type="Pfam" id="PF17123">
    <property type="entry name" value="zf-RING_11"/>
    <property type="match status" value="1"/>
</dbReference>
<dbReference type="Proteomes" id="UP001151529">
    <property type="component" value="Chromosome 18"/>
</dbReference>
<dbReference type="InterPro" id="IPR001841">
    <property type="entry name" value="Znf_RING"/>
</dbReference>
<gene>
    <name evidence="3" type="ORF">OIU85_012342</name>
</gene>
<accession>A0A9Q0NP94</accession>